<dbReference type="InterPro" id="IPR011990">
    <property type="entry name" value="TPR-like_helical_dom_sf"/>
</dbReference>
<dbReference type="PANTHER" id="PTHR12558">
    <property type="entry name" value="CELL DIVISION CYCLE 16,23,27"/>
    <property type="match status" value="1"/>
</dbReference>
<feature type="domain" description="Cytochrome c-type biogenesis protein H TPR" evidence="3">
    <location>
        <begin position="27"/>
        <end position="118"/>
    </location>
</feature>
<dbReference type="InterPro" id="IPR019734">
    <property type="entry name" value="TPR_rpt"/>
</dbReference>
<organism evidence="4 5">
    <name type="scientific">Phytohabitans aurantiacus</name>
    <dbReference type="NCBI Taxonomy" id="3016789"/>
    <lineage>
        <taxon>Bacteria</taxon>
        <taxon>Bacillati</taxon>
        <taxon>Actinomycetota</taxon>
        <taxon>Actinomycetes</taxon>
        <taxon>Micromonosporales</taxon>
        <taxon>Micromonosporaceae</taxon>
    </lineage>
</organism>
<keyword evidence="5" id="KW-1185">Reference proteome</keyword>
<gene>
    <name evidence="4" type="ORF">Pa4123_47060</name>
</gene>
<name>A0ABQ5QY55_9ACTN</name>
<dbReference type="SUPFAM" id="SSF48452">
    <property type="entry name" value="TPR-like"/>
    <property type="match status" value="1"/>
</dbReference>
<dbReference type="InterPro" id="IPR056413">
    <property type="entry name" value="TPR_CcmH_CycH"/>
</dbReference>
<sequence length="359" mass="40072">MTPHPMVESADALIDVRRYDEAAALLGRRLAEEPDDVRAWTKLARCRLGAKDPEQALDAIDEALRRAPEDVNALYIHAQVLRRADHLDQAERWRKAEASLRAALRVDPGNSPVYASLAQFVLFYPSRRAEALELAREAVRLDPEEVRAYQALWMTAAGASDTETYDWALRQVLRLEPANSQALMLVSGQEAGQPGVTAGRAAEIFADALAVHPDSPGLQRDLDGATYRLLRGMRWLALLCLAAAGAMIDLFPGEGEEVRELPVPLGNRIWVLIVMAAIWGFGAWRRYRRLRAGVRLNVASLVRRGRWARIVLAQAAWTLLCALLITLPPWTAHTVPQALFWAGLLVPLSTLWFDRRMRA</sequence>
<reference evidence="4" key="1">
    <citation type="submission" date="2022-12" db="EMBL/GenBank/DDBJ databases">
        <title>New Phytohabitans aurantiacus sp. RD004123 nov., an actinomycete isolated from soil.</title>
        <authorList>
            <person name="Triningsih D.W."/>
            <person name="Harunari E."/>
            <person name="Igarashi Y."/>
        </authorList>
    </citation>
    <scope>NUCLEOTIDE SEQUENCE</scope>
    <source>
        <strain evidence="4">RD004123</strain>
    </source>
</reference>
<feature type="transmembrane region" description="Helical" evidence="2">
    <location>
        <begin position="334"/>
        <end position="353"/>
    </location>
</feature>
<dbReference type="PROSITE" id="PS50005">
    <property type="entry name" value="TPR"/>
    <property type="match status" value="1"/>
</dbReference>
<feature type="repeat" description="TPR" evidence="1">
    <location>
        <begin position="37"/>
        <end position="70"/>
    </location>
</feature>
<keyword evidence="2" id="KW-0472">Membrane</keyword>
<keyword evidence="2" id="KW-1133">Transmembrane helix</keyword>
<evidence type="ECO:0000313" key="4">
    <source>
        <dbReference type="EMBL" id="GLH99430.1"/>
    </source>
</evidence>
<dbReference type="SMART" id="SM00028">
    <property type="entry name" value="TPR"/>
    <property type="match status" value="2"/>
</dbReference>
<dbReference type="PANTHER" id="PTHR12558:SF33">
    <property type="entry name" value="BLL7664 PROTEIN"/>
    <property type="match status" value="1"/>
</dbReference>
<accession>A0ABQ5QY55</accession>
<dbReference type="Proteomes" id="UP001144280">
    <property type="component" value="Unassembled WGS sequence"/>
</dbReference>
<dbReference type="RefSeq" id="WP_281899075.1">
    <property type="nucleotide sequence ID" value="NZ_BSDI01000023.1"/>
</dbReference>
<feature type="transmembrane region" description="Helical" evidence="2">
    <location>
        <begin position="269"/>
        <end position="287"/>
    </location>
</feature>
<evidence type="ECO:0000256" key="1">
    <source>
        <dbReference type="PROSITE-ProRule" id="PRU00339"/>
    </source>
</evidence>
<proteinExistence type="predicted"/>
<feature type="transmembrane region" description="Helical" evidence="2">
    <location>
        <begin position="307"/>
        <end position="328"/>
    </location>
</feature>
<feature type="transmembrane region" description="Helical" evidence="2">
    <location>
        <begin position="235"/>
        <end position="253"/>
    </location>
</feature>
<dbReference type="EMBL" id="BSDI01000023">
    <property type="protein sequence ID" value="GLH99430.1"/>
    <property type="molecule type" value="Genomic_DNA"/>
</dbReference>
<comment type="caution">
    <text evidence="4">The sequence shown here is derived from an EMBL/GenBank/DDBJ whole genome shotgun (WGS) entry which is preliminary data.</text>
</comment>
<evidence type="ECO:0000313" key="5">
    <source>
        <dbReference type="Proteomes" id="UP001144280"/>
    </source>
</evidence>
<keyword evidence="1" id="KW-0802">TPR repeat</keyword>
<dbReference type="Pfam" id="PF23914">
    <property type="entry name" value="TPR_CcmH_CycH"/>
    <property type="match status" value="1"/>
</dbReference>
<evidence type="ECO:0000259" key="3">
    <source>
        <dbReference type="Pfam" id="PF23914"/>
    </source>
</evidence>
<protein>
    <recommendedName>
        <fullName evidence="3">Cytochrome c-type biogenesis protein H TPR domain-containing protein</fullName>
    </recommendedName>
</protein>
<keyword evidence="2" id="KW-0812">Transmembrane</keyword>
<evidence type="ECO:0000256" key="2">
    <source>
        <dbReference type="SAM" id="Phobius"/>
    </source>
</evidence>
<dbReference type="Gene3D" id="1.25.40.10">
    <property type="entry name" value="Tetratricopeptide repeat domain"/>
    <property type="match status" value="2"/>
</dbReference>